<keyword evidence="5" id="KW-0472">Membrane</keyword>
<sequence>MFINTANFFISTNILLFLLLLNNFSNGYVFTGKKALVTGSSGGIGAEIAKELAKKGCRVMIHYNSRYEGAKATQKCILDNDNICNEWDGEIDILVNNAGLITKLAAEDEDDDFTSWMDTIQVNLNAPYQLSKLAYDRMKKKKHGNIINVSSIHGSVSCEYMVAYASSKAALDRMTAGLSSEWARNGVRVNSLAPGIVPVERTQDILSQQSIQDLWHPHLPVGRMGTTQECAHAVVYLLENEWTSGSILTLDGGMTARINMPFRPKPEPQGKEKESITKGASFEK</sequence>
<keyword evidence="7" id="KW-1185">Reference proteome</keyword>
<dbReference type="GO" id="GO:0016491">
    <property type="term" value="F:oxidoreductase activity"/>
    <property type="evidence" value="ECO:0007669"/>
    <property type="project" value="UniProtKB-KW"/>
</dbReference>
<evidence type="ECO:0000313" key="6">
    <source>
        <dbReference type="EMBL" id="GFH53263.1"/>
    </source>
</evidence>
<dbReference type="Pfam" id="PF13561">
    <property type="entry name" value="adh_short_C2"/>
    <property type="match status" value="1"/>
</dbReference>
<dbReference type="PRINTS" id="PR00081">
    <property type="entry name" value="GDHRDH"/>
</dbReference>
<evidence type="ECO:0000256" key="4">
    <source>
        <dbReference type="SAM" id="MobiDB-lite"/>
    </source>
</evidence>
<organism evidence="6 7">
    <name type="scientific">Chaetoceros tenuissimus</name>
    <dbReference type="NCBI Taxonomy" id="426638"/>
    <lineage>
        <taxon>Eukaryota</taxon>
        <taxon>Sar</taxon>
        <taxon>Stramenopiles</taxon>
        <taxon>Ochrophyta</taxon>
        <taxon>Bacillariophyta</taxon>
        <taxon>Coscinodiscophyceae</taxon>
        <taxon>Chaetocerotophycidae</taxon>
        <taxon>Chaetocerotales</taxon>
        <taxon>Chaetocerotaceae</taxon>
        <taxon>Chaetoceros</taxon>
    </lineage>
</organism>
<dbReference type="InterPro" id="IPR020904">
    <property type="entry name" value="Sc_DH/Rdtase_CS"/>
</dbReference>
<dbReference type="AlphaFoldDB" id="A0AAD3CWG3"/>
<comment type="caution">
    <text evidence="6">The sequence shown here is derived from an EMBL/GenBank/DDBJ whole genome shotgun (WGS) entry which is preliminary data.</text>
</comment>
<evidence type="ECO:0000256" key="1">
    <source>
        <dbReference type="ARBA" id="ARBA00006484"/>
    </source>
</evidence>
<accession>A0AAD3CWG3</accession>
<dbReference type="SUPFAM" id="SSF51735">
    <property type="entry name" value="NAD(P)-binding Rossmann-fold domains"/>
    <property type="match status" value="1"/>
</dbReference>
<dbReference type="Gene3D" id="3.40.50.720">
    <property type="entry name" value="NAD(P)-binding Rossmann-like Domain"/>
    <property type="match status" value="1"/>
</dbReference>
<dbReference type="PRINTS" id="PR00080">
    <property type="entry name" value="SDRFAMILY"/>
</dbReference>
<reference evidence="6 7" key="1">
    <citation type="journal article" date="2021" name="Sci. Rep.">
        <title>The genome of the diatom Chaetoceros tenuissimus carries an ancient integrated fragment of an extant virus.</title>
        <authorList>
            <person name="Hongo Y."/>
            <person name="Kimura K."/>
            <person name="Takaki Y."/>
            <person name="Yoshida Y."/>
            <person name="Baba S."/>
            <person name="Kobayashi G."/>
            <person name="Nagasaki K."/>
            <person name="Hano T."/>
            <person name="Tomaru Y."/>
        </authorList>
    </citation>
    <scope>NUCLEOTIDE SEQUENCE [LARGE SCALE GENOMIC DNA]</scope>
    <source>
        <strain evidence="6 7">NIES-3715</strain>
    </source>
</reference>
<feature type="transmembrane region" description="Helical" evidence="5">
    <location>
        <begin position="6"/>
        <end position="24"/>
    </location>
</feature>
<evidence type="ECO:0000313" key="7">
    <source>
        <dbReference type="Proteomes" id="UP001054902"/>
    </source>
</evidence>
<dbReference type="Proteomes" id="UP001054902">
    <property type="component" value="Unassembled WGS sequence"/>
</dbReference>
<gene>
    <name evidence="6" type="ORF">CTEN210_09739</name>
</gene>
<evidence type="ECO:0000256" key="3">
    <source>
        <dbReference type="RuleBase" id="RU000363"/>
    </source>
</evidence>
<dbReference type="InterPro" id="IPR036291">
    <property type="entry name" value="NAD(P)-bd_dom_sf"/>
</dbReference>
<protein>
    <submittedName>
        <fullName evidence="6">Uncharacterized protein</fullName>
    </submittedName>
</protein>
<comment type="similarity">
    <text evidence="1 3">Belongs to the short-chain dehydrogenases/reductases (SDR) family.</text>
</comment>
<dbReference type="EMBL" id="BLLK01000046">
    <property type="protein sequence ID" value="GFH53263.1"/>
    <property type="molecule type" value="Genomic_DNA"/>
</dbReference>
<dbReference type="Pfam" id="PF00106">
    <property type="entry name" value="adh_short"/>
    <property type="match status" value="1"/>
</dbReference>
<name>A0AAD3CWG3_9STRA</name>
<keyword evidence="5" id="KW-0812">Transmembrane</keyword>
<feature type="compositionally biased region" description="Basic and acidic residues" evidence="4">
    <location>
        <begin position="264"/>
        <end position="284"/>
    </location>
</feature>
<evidence type="ECO:0000256" key="5">
    <source>
        <dbReference type="SAM" id="Phobius"/>
    </source>
</evidence>
<proteinExistence type="inferred from homology"/>
<dbReference type="PROSITE" id="PS00061">
    <property type="entry name" value="ADH_SHORT"/>
    <property type="match status" value="1"/>
</dbReference>
<dbReference type="CDD" id="cd05233">
    <property type="entry name" value="SDR_c"/>
    <property type="match status" value="1"/>
</dbReference>
<dbReference type="PANTHER" id="PTHR43639:SF1">
    <property type="entry name" value="SHORT-CHAIN DEHYDROGENASE_REDUCTASE FAMILY PROTEIN"/>
    <property type="match status" value="1"/>
</dbReference>
<keyword evidence="2" id="KW-0560">Oxidoreductase</keyword>
<feature type="region of interest" description="Disordered" evidence="4">
    <location>
        <begin position="261"/>
        <end position="284"/>
    </location>
</feature>
<dbReference type="InterPro" id="IPR002347">
    <property type="entry name" value="SDR_fam"/>
</dbReference>
<dbReference type="PANTHER" id="PTHR43639">
    <property type="entry name" value="OXIDOREDUCTASE, SHORT-CHAIN DEHYDROGENASE/REDUCTASE FAMILY (AFU_ORTHOLOGUE AFUA_5G02870)"/>
    <property type="match status" value="1"/>
</dbReference>
<keyword evidence="5" id="KW-1133">Transmembrane helix</keyword>
<evidence type="ECO:0000256" key="2">
    <source>
        <dbReference type="ARBA" id="ARBA00023002"/>
    </source>
</evidence>